<dbReference type="InterPro" id="IPR028366">
    <property type="entry name" value="PhoU"/>
</dbReference>
<organism evidence="2 3">
    <name type="scientific">Halorientalis pallida</name>
    <dbReference type="NCBI Taxonomy" id="2479928"/>
    <lineage>
        <taxon>Archaea</taxon>
        <taxon>Methanobacteriati</taxon>
        <taxon>Methanobacteriota</taxon>
        <taxon>Stenosarchaea group</taxon>
        <taxon>Halobacteria</taxon>
        <taxon>Halobacteriales</taxon>
        <taxon>Haloarculaceae</taxon>
        <taxon>Halorientalis</taxon>
    </lineage>
</organism>
<dbReference type="GO" id="GO:0030643">
    <property type="term" value="P:intracellular phosphate ion homeostasis"/>
    <property type="evidence" value="ECO:0007669"/>
    <property type="project" value="InterPro"/>
</dbReference>
<dbReference type="SUPFAM" id="SSF109755">
    <property type="entry name" value="PhoU-like"/>
    <property type="match status" value="1"/>
</dbReference>
<dbReference type="Pfam" id="PF04014">
    <property type="entry name" value="MazE_antitoxin"/>
    <property type="match status" value="1"/>
</dbReference>
<dbReference type="SMART" id="SM00966">
    <property type="entry name" value="SpoVT_AbrB"/>
    <property type="match status" value="1"/>
</dbReference>
<feature type="domain" description="SpoVT-AbrB" evidence="1">
    <location>
        <begin position="8"/>
        <end position="53"/>
    </location>
</feature>
<dbReference type="InterPro" id="IPR038078">
    <property type="entry name" value="PhoU-like_sf"/>
</dbReference>
<dbReference type="Gene3D" id="1.20.58.220">
    <property type="entry name" value="Phosphate transport system protein phou homolog 2, domain 2"/>
    <property type="match status" value="1"/>
</dbReference>
<dbReference type="Proteomes" id="UP000289691">
    <property type="component" value="Unassembled WGS sequence"/>
</dbReference>
<dbReference type="Pfam" id="PF01895">
    <property type="entry name" value="PhoU"/>
    <property type="match status" value="1"/>
</dbReference>
<evidence type="ECO:0000313" key="2">
    <source>
        <dbReference type="EMBL" id="RXK47990.1"/>
    </source>
</evidence>
<dbReference type="OrthoDB" id="40991at2157"/>
<dbReference type="EMBL" id="RDFA01000005">
    <property type="protein sequence ID" value="RXK47990.1"/>
    <property type="molecule type" value="Genomic_DNA"/>
</dbReference>
<comment type="caution">
    <text evidence="2">The sequence shown here is derived from an EMBL/GenBank/DDBJ whole genome shotgun (WGS) entry which is preliminary data.</text>
</comment>
<accession>A0A498KZL0</accession>
<name>A0A498KZL0_9EURY</name>
<dbReference type="AlphaFoldDB" id="A0A498KZL0"/>
<dbReference type="InterPro" id="IPR007159">
    <property type="entry name" value="SpoVT-AbrB_dom"/>
</dbReference>
<sequence length="331" mass="36123">MVTRKVQVTGGSTYTVSLPKDWAKLNDVSAGSVVKFHSDGEALLLSPNPGTTEIEGSMDVSGLEGEQLTRAVMTMYVSGFDRITLEAPRLDAAQSRIIRHAAQDLVGLEVTSKSADEIVLRDLLDLSELSVENSLTRMRLFSLAMVNDAMEAVLEGDDELARDVVDRDDEVDRLWFLISRVFRTILRNPVASTEVGLPRETCFDYQTGARQLERIADHATKIADRATEIDELDQDLATELTDIHEMSVEVPDVAIDALLESDPADAHRLANDARSTVASVDERAREISEAVHDHDSQNAQAIGLVVDSIGRTADYGGNIAEAALQKAAPRP</sequence>
<dbReference type="PANTHER" id="PTHR42930">
    <property type="entry name" value="PHOSPHATE-SPECIFIC TRANSPORT SYSTEM ACCESSORY PROTEIN PHOU"/>
    <property type="match status" value="1"/>
</dbReference>
<gene>
    <name evidence="2" type="ORF">EAF64_15265</name>
</gene>
<evidence type="ECO:0000259" key="1">
    <source>
        <dbReference type="SMART" id="SM00966"/>
    </source>
</evidence>
<dbReference type="PANTHER" id="PTHR42930:SF6">
    <property type="entry name" value="PHOSPHATE REGULATORY PROTEIN-LIKE PROTEIN"/>
    <property type="match status" value="1"/>
</dbReference>
<dbReference type="GO" id="GO:0003677">
    <property type="term" value="F:DNA binding"/>
    <property type="evidence" value="ECO:0007669"/>
    <property type="project" value="InterPro"/>
</dbReference>
<keyword evidence="3" id="KW-1185">Reference proteome</keyword>
<protein>
    <submittedName>
        <fullName evidence="2">Phosphate uptake regulator PhoU</fullName>
    </submittedName>
</protein>
<dbReference type="InterPro" id="IPR026022">
    <property type="entry name" value="PhoU_dom"/>
</dbReference>
<dbReference type="GO" id="GO:0045936">
    <property type="term" value="P:negative regulation of phosphate metabolic process"/>
    <property type="evidence" value="ECO:0007669"/>
    <property type="project" value="InterPro"/>
</dbReference>
<proteinExistence type="predicted"/>
<reference evidence="2 3" key="1">
    <citation type="submission" date="2019-01" db="EMBL/GenBank/DDBJ databases">
        <title>Halorientalis sp. F13-25 a new haloarchaeum isolated from hypersaline water.</title>
        <authorList>
            <person name="Ana D.-V."/>
            <person name="Cristina S.-P."/>
            <person name="Antonio V."/>
        </authorList>
    </citation>
    <scope>NUCLEOTIDE SEQUENCE [LARGE SCALE GENOMIC DNA]</scope>
    <source>
        <strain evidence="2 3">F13-25</strain>
    </source>
</reference>
<dbReference type="RefSeq" id="WP_129069842.1">
    <property type="nucleotide sequence ID" value="NZ_RDFA01000005.1"/>
</dbReference>
<evidence type="ECO:0000313" key="3">
    <source>
        <dbReference type="Proteomes" id="UP000289691"/>
    </source>
</evidence>